<dbReference type="Proteomes" id="UP000230776">
    <property type="component" value="Unassembled WGS sequence"/>
</dbReference>
<feature type="non-terminal residue" evidence="9">
    <location>
        <position position="95"/>
    </location>
</feature>
<feature type="non-terminal residue" evidence="9">
    <location>
        <position position="1"/>
    </location>
</feature>
<dbReference type="PANTHER" id="PTHR43740:SF2">
    <property type="entry name" value="LEUCINE--TRNA LIGASE, MITOCHONDRIAL"/>
    <property type="match status" value="1"/>
</dbReference>
<comment type="caution">
    <text evidence="9">The sequence shown here is derived from an EMBL/GenBank/DDBJ whole genome shotgun (WGS) entry which is preliminary data.</text>
</comment>
<keyword evidence="3 9" id="KW-0436">Ligase</keyword>
<comment type="similarity">
    <text evidence="1">Belongs to the class-I aminoacyl-tRNA synthetase family.</text>
</comment>
<keyword evidence="7" id="KW-0030">Aminoacyl-tRNA synthetase</keyword>
<dbReference type="Pfam" id="PF00133">
    <property type="entry name" value="tRNA-synt_1"/>
    <property type="match status" value="1"/>
</dbReference>
<evidence type="ECO:0000256" key="6">
    <source>
        <dbReference type="ARBA" id="ARBA00022917"/>
    </source>
</evidence>
<evidence type="ECO:0000256" key="2">
    <source>
        <dbReference type="ARBA" id="ARBA00013164"/>
    </source>
</evidence>
<dbReference type="EMBL" id="PFAG01000002">
    <property type="protein sequence ID" value="PIR98712.1"/>
    <property type="molecule type" value="Genomic_DNA"/>
</dbReference>
<dbReference type="GO" id="GO:0005524">
    <property type="term" value="F:ATP binding"/>
    <property type="evidence" value="ECO:0007669"/>
    <property type="project" value="UniProtKB-KW"/>
</dbReference>
<dbReference type="InterPro" id="IPR002302">
    <property type="entry name" value="Leu-tRNA-ligase"/>
</dbReference>
<keyword evidence="5" id="KW-0067">ATP-binding</keyword>
<dbReference type="GO" id="GO:0006429">
    <property type="term" value="P:leucyl-tRNA aminoacylation"/>
    <property type="evidence" value="ECO:0007669"/>
    <property type="project" value="InterPro"/>
</dbReference>
<protein>
    <recommendedName>
        <fullName evidence="2">leucine--tRNA ligase</fullName>
        <ecNumber evidence="2">6.1.1.4</ecNumber>
    </recommendedName>
</protein>
<keyword evidence="6" id="KW-0648">Protein biosynthesis</keyword>
<evidence type="ECO:0000256" key="5">
    <source>
        <dbReference type="ARBA" id="ARBA00022840"/>
    </source>
</evidence>
<evidence type="ECO:0000256" key="4">
    <source>
        <dbReference type="ARBA" id="ARBA00022741"/>
    </source>
</evidence>
<evidence type="ECO:0000256" key="7">
    <source>
        <dbReference type="ARBA" id="ARBA00023146"/>
    </source>
</evidence>
<dbReference type="GO" id="GO:0004823">
    <property type="term" value="F:leucine-tRNA ligase activity"/>
    <property type="evidence" value="ECO:0007669"/>
    <property type="project" value="UniProtKB-EC"/>
</dbReference>
<reference evidence="10" key="1">
    <citation type="submission" date="2017-09" db="EMBL/GenBank/DDBJ databases">
        <title>Depth-based differentiation of microbial function through sediment-hosted aquifers and enrichment of novel symbionts in the deep terrestrial subsurface.</title>
        <authorList>
            <person name="Probst A.J."/>
            <person name="Ladd B."/>
            <person name="Jarett J.K."/>
            <person name="Geller-Mcgrath D.E."/>
            <person name="Sieber C.M.K."/>
            <person name="Emerson J.B."/>
            <person name="Anantharaman K."/>
            <person name="Thomas B.C."/>
            <person name="Malmstrom R."/>
            <person name="Stieglmeier M."/>
            <person name="Klingl A."/>
            <person name="Woyke T."/>
            <person name="Ryan C.M."/>
            <person name="Banfield J.F."/>
        </authorList>
    </citation>
    <scope>NUCLEOTIDE SEQUENCE [LARGE SCALE GENOMIC DNA]</scope>
</reference>
<dbReference type="AlphaFoldDB" id="A0A2H0VHY6"/>
<name>A0A2H0VHY6_9BACT</name>
<evidence type="ECO:0000313" key="10">
    <source>
        <dbReference type="Proteomes" id="UP000230776"/>
    </source>
</evidence>
<dbReference type="GO" id="GO:0005829">
    <property type="term" value="C:cytosol"/>
    <property type="evidence" value="ECO:0007669"/>
    <property type="project" value="TreeGrafter"/>
</dbReference>
<keyword evidence="4" id="KW-0547">Nucleotide-binding</keyword>
<dbReference type="PRINTS" id="PR00985">
    <property type="entry name" value="TRNASYNTHLEU"/>
</dbReference>
<dbReference type="InterPro" id="IPR014729">
    <property type="entry name" value="Rossmann-like_a/b/a_fold"/>
</dbReference>
<gene>
    <name evidence="9" type="primary">leuS</name>
    <name evidence="9" type="ORF">COT88_00115</name>
</gene>
<dbReference type="Gene3D" id="3.40.50.620">
    <property type="entry name" value="HUPs"/>
    <property type="match status" value="1"/>
</dbReference>
<accession>A0A2H0VHY6</accession>
<proteinExistence type="inferred from homology"/>
<dbReference type="PANTHER" id="PTHR43740">
    <property type="entry name" value="LEUCYL-TRNA SYNTHETASE"/>
    <property type="match status" value="1"/>
</dbReference>
<evidence type="ECO:0000259" key="8">
    <source>
        <dbReference type="Pfam" id="PF00133"/>
    </source>
</evidence>
<dbReference type="SUPFAM" id="SSF52374">
    <property type="entry name" value="Nucleotidylyl transferase"/>
    <property type="match status" value="1"/>
</dbReference>
<feature type="domain" description="Aminoacyl-tRNA synthetase class Ia" evidence="8">
    <location>
        <begin position="5"/>
        <end position="93"/>
    </location>
</feature>
<dbReference type="InterPro" id="IPR002300">
    <property type="entry name" value="aa-tRNA-synth_Ia"/>
</dbReference>
<dbReference type="EC" id="6.1.1.4" evidence="2"/>
<evidence type="ECO:0000313" key="9">
    <source>
        <dbReference type="EMBL" id="PIR98712.1"/>
    </source>
</evidence>
<organism evidence="9 10">
    <name type="scientific">Candidatus Colwellbacteria bacterium CG10_big_fil_rev_8_21_14_0_10_41_28</name>
    <dbReference type="NCBI Taxonomy" id="1974539"/>
    <lineage>
        <taxon>Bacteria</taxon>
        <taxon>Candidatus Colwelliibacteriota</taxon>
    </lineage>
</organism>
<evidence type="ECO:0000256" key="1">
    <source>
        <dbReference type="ARBA" id="ARBA00005594"/>
    </source>
</evidence>
<evidence type="ECO:0000256" key="3">
    <source>
        <dbReference type="ARBA" id="ARBA00022598"/>
    </source>
</evidence>
<sequence length="95" mass="11482">PEYYRWTQWIFIQMWRQGLAYKKKASVNWCPSCRTVLADEQVEGGECERCKTEVTKKDLEQWFFKITDYAEKLLSNLDKIDWPENIKTAQRNWIG</sequence>